<dbReference type="SUPFAM" id="SSF52047">
    <property type="entry name" value="RNI-like"/>
    <property type="match status" value="1"/>
</dbReference>
<name>A0A8H7SFH4_9FUNG</name>
<dbReference type="Proteomes" id="UP000613177">
    <property type="component" value="Unassembled WGS sequence"/>
</dbReference>
<evidence type="ECO:0000313" key="3">
    <source>
        <dbReference type="Proteomes" id="UP000613177"/>
    </source>
</evidence>
<dbReference type="InterPro" id="IPR001810">
    <property type="entry name" value="F-box_dom"/>
</dbReference>
<dbReference type="Gene3D" id="3.80.10.10">
    <property type="entry name" value="Ribonuclease Inhibitor"/>
    <property type="match status" value="1"/>
</dbReference>
<sequence>MNHLPAEVYYGIFYHLSRPEIQICSFVCRRLNDAAIQVYNKELIIDDYKVQLARFNLASDTADTYFKNGQLVQKVIIKSKFKDVIERLPGENSQSYFHFSRKEFLLLLKYLPNIEEIDLTESGNFTYYISFLIDADLQYIKKITALPFESCYGTSDYLQYLSVCFKFCNTLTSLYLEYTEDTMDYTCSGVGILDMLSQFKNLKQLVFYNNYRDNLMMFRIQKLYPQLRDLTFMTGSNCHRSSNVLERGAYEKGAEPTVELNKSLRRLNINLLLLPIDYTKHLTSYLTDTLHTVNIQVAYHELYDWIDEVGMENSLTLMKKLGKLNDVCISFRSPSTDLTHKAKMSKWFQVVNAFKGSKKALCTVKFCGTSSSQDYFKYNALDGQLVLAYVLEDEDYHGLENEIQDVYNEIDHREREDIYNYDREDVDYYRRHDYGPIYSTNESLQGFPLPTSSISTIGPEIIDRFELNLDKASDSFIMRFLKYVFTNCINLQYLKVTDYLLIRGYKNQRNKELKMVHFLNGIPTYNIFNIIIKYLPDIEVLVLGSRSRYNSNLDLRPFKSLKRCYIVVQQTSNDKCEALNIKFEYTDGKKQWYYYDGTVKKTLVRQDTQNTIYLCRSLTFTCKNDIEFNVCFGTDKSLLNFDIDKPLDSCCRIPMNFI</sequence>
<dbReference type="EMBL" id="JAEPRE010000378">
    <property type="protein sequence ID" value="KAG2228700.1"/>
    <property type="molecule type" value="Genomic_DNA"/>
</dbReference>
<accession>A0A8H7SFH4</accession>
<organism evidence="2 3">
    <name type="scientific">Thamnidium elegans</name>
    <dbReference type="NCBI Taxonomy" id="101142"/>
    <lineage>
        <taxon>Eukaryota</taxon>
        <taxon>Fungi</taxon>
        <taxon>Fungi incertae sedis</taxon>
        <taxon>Mucoromycota</taxon>
        <taxon>Mucoromycotina</taxon>
        <taxon>Mucoromycetes</taxon>
        <taxon>Mucorales</taxon>
        <taxon>Mucorineae</taxon>
        <taxon>Mucoraceae</taxon>
        <taxon>Thamnidium</taxon>
    </lineage>
</organism>
<dbReference type="AlphaFoldDB" id="A0A8H7SFH4"/>
<protein>
    <recommendedName>
        <fullName evidence="1">F-box domain-containing protein</fullName>
    </recommendedName>
</protein>
<dbReference type="InterPro" id="IPR036047">
    <property type="entry name" value="F-box-like_dom_sf"/>
</dbReference>
<proteinExistence type="predicted"/>
<gene>
    <name evidence="2" type="ORF">INT48_003487</name>
</gene>
<feature type="domain" description="F-box" evidence="1">
    <location>
        <begin position="1"/>
        <end position="48"/>
    </location>
</feature>
<reference evidence="2" key="1">
    <citation type="submission" date="2021-01" db="EMBL/GenBank/DDBJ databases">
        <title>Metabolic potential, ecology and presence of endohyphal bacteria is reflected in genomic diversity of Mucoromycotina.</title>
        <authorList>
            <person name="Muszewska A."/>
            <person name="Okrasinska A."/>
            <person name="Steczkiewicz K."/>
            <person name="Drgas O."/>
            <person name="Orlowska M."/>
            <person name="Perlinska-Lenart U."/>
            <person name="Aleksandrzak-Piekarczyk T."/>
            <person name="Szatraj K."/>
            <person name="Zielenkiewicz U."/>
            <person name="Pilsyk S."/>
            <person name="Malc E."/>
            <person name="Mieczkowski P."/>
            <person name="Kruszewska J.S."/>
            <person name="Biernat P."/>
            <person name="Pawlowska J."/>
        </authorList>
    </citation>
    <scope>NUCLEOTIDE SEQUENCE</scope>
    <source>
        <strain evidence="2">WA0000018081</strain>
    </source>
</reference>
<dbReference type="Pfam" id="PF00646">
    <property type="entry name" value="F-box"/>
    <property type="match status" value="1"/>
</dbReference>
<keyword evidence="3" id="KW-1185">Reference proteome</keyword>
<evidence type="ECO:0000259" key="1">
    <source>
        <dbReference type="PROSITE" id="PS50181"/>
    </source>
</evidence>
<comment type="caution">
    <text evidence="2">The sequence shown here is derived from an EMBL/GenBank/DDBJ whole genome shotgun (WGS) entry which is preliminary data.</text>
</comment>
<dbReference type="SUPFAM" id="SSF81383">
    <property type="entry name" value="F-box domain"/>
    <property type="match status" value="1"/>
</dbReference>
<evidence type="ECO:0000313" key="2">
    <source>
        <dbReference type="EMBL" id="KAG2228700.1"/>
    </source>
</evidence>
<dbReference type="InterPro" id="IPR032675">
    <property type="entry name" value="LRR_dom_sf"/>
</dbReference>
<dbReference type="PROSITE" id="PS50181">
    <property type="entry name" value="FBOX"/>
    <property type="match status" value="1"/>
</dbReference>